<sequence>MNLQELNRTTYDLVASLGQNCDPASHLRRHQLRKFSMPLDWVVSTSLTDVNRLLANRFQGYMDLSNMQVIEGTSQYVDEFATVVQKTPSYFIKDMHYNVTSVHDFPIIPNQSWHYTYHVYKAKLNVRIQRFLEETTKSKSTLFVRLLATHDQAFELQSVLRKFTNGDFKVLIINPIANLQQVTELDWGLDQVCVVQIPSTNNMKEWDYILNAIKISP</sequence>
<dbReference type="RefSeq" id="WP_161409133.1">
    <property type="nucleotide sequence ID" value="NZ_WTUZ01000022.1"/>
</dbReference>
<dbReference type="EMBL" id="WTUZ01000022">
    <property type="protein sequence ID" value="MZQ85102.1"/>
    <property type="molecule type" value="Genomic_DNA"/>
</dbReference>
<dbReference type="InterPro" id="IPR014903">
    <property type="entry name" value="DUF1796"/>
</dbReference>
<evidence type="ECO:0000313" key="2">
    <source>
        <dbReference type="Proteomes" id="UP000481087"/>
    </source>
</evidence>
<dbReference type="Proteomes" id="UP000481087">
    <property type="component" value="Unassembled WGS sequence"/>
</dbReference>
<name>A0A6L8V677_9BACL</name>
<protein>
    <submittedName>
        <fullName evidence="1">Peptidase</fullName>
    </submittedName>
</protein>
<dbReference type="AlphaFoldDB" id="A0A6L8V677"/>
<comment type="caution">
    <text evidence="1">The sequence shown here is derived from an EMBL/GenBank/DDBJ whole genome shotgun (WGS) entry which is preliminary data.</text>
</comment>
<keyword evidence="2" id="KW-1185">Reference proteome</keyword>
<organism evidence="1 2">
    <name type="scientific">Paenibacillus silvestris</name>
    <dbReference type="NCBI Taxonomy" id="2606219"/>
    <lineage>
        <taxon>Bacteria</taxon>
        <taxon>Bacillati</taxon>
        <taxon>Bacillota</taxon>
        <taxon>Bacilli</taxon>
        <taxon>Bacillales</taxon>
        <taxon>Paenibacillaceae</taxon>
        <taxon>Paenibacillus</taxon>
    </lineage>
</organism>
<proteinExistence type="predicted"/>
<accession>A0A6L8V677</accession>
<evidence type="ECO:0000313" key="1">
    <source>
        <dbReference type="EMBL" id="MZQ85102.1"/>
    </source>
</evidence>
<dbReference type="Pfam" id="PF08795">
    <property type="entry name" value="DUF1796"/>
    <property type="match status" value="1"/>
</dbReference>
<reference evidence="1 2" key="1">
    <citation type="submission" date="2019-12" db="EMBL/GenBank/DDBJ databases">
        <title>Paenibacillus sp. nov. sp. isolated from soil.</title>
        <authorList>
            <person name="Kim J."/>
            <person name="Jeong S.E."/>
            <person name="Jung H.S."/>
            <person name="Jeon C.O."/>
        </authorList>
    </citation>
    <scope>NUCLEOTIDE SEQUENCE [LARGE SCALE GENOMIC DNA]</scope>
    <source>
        <strain evidence="1 2">5J-6</strain>
    </source>
</reference>
<gene>
    <name evidence="1" type="ORF">GQF01_23590</name>
</gene>